<keyword evidence="2 11" id="KW-0963">Cytoplasm</keyword>
<evidence type="ECO:0000256" key="4">
    <source>
        <dbReference type="ARBA" id="ARBA00022679"/>
    </source>
</evidence>
<dbReference type="InterPro" id="IPR001763">
    <property type="entry name" value="Rhodanese-like_dom"/>
</dbReference>
<evidence type="ECO:0000256" key="11">
    <source>
        <dbReference type="HAMAP-Rule" id="MF_00021"/>
    </source>
</evidence>
<evidence type="ECO:0000256" key="7">
    <source>
        <dbReference type="ARBA" id="ARBA00022884"/>
    </source>
</evidence>
<dbReference type="SUPFAM" id="SSF143437">
    <property type="entry name" value="THUMP domain-like"/>
    <property type="match status" value="1"/>
</dbReference>
<evidence type="ECO:0000256" key="9">
    <source>
        <dbReference type="ARBA" id="ARBA00023157"/>
    </source>
</evidence>
<keyword evidence="9" id="KW-1015">Disulfide bond</keyword>
<comment type="pathway">
    <text evidence="11">Cofactor biosynthesis; thiamine diphosphate biosynthesis.</text>
</comment>
<feature type="active site" description="Cysteine persulfide intermediate" evidence="11">
    <location>
        <position position="458"/>
    </location>
</feature>
<dbReference type="PANTHER" id="PTHR43209:SF1">
    <property type="entry name" value="TRNA SULFURTRANSFERASE"/>
    <property type="match status" value="1"/>
</dbReference>
<dbReference type="Gene3D" id="3.40.50.620">
    <property type="entry name" value="HUPs"/>
    <property type="match status" value="1"/>
</dbReference>
<dbReference type="AlphaFoldDB" id="A0AAN2BIJ4"/>
<sequence>MHFIIRLFPEITIKSPSVRKRMARQLADNIRIIVRREFASARVRQDWDKLDVNVRGHEDDATALAMTRLLSGIPGIANFARVRTFEAGDLHKIYEDTASIWGAALKGHTFRVRAKRTGNHAFSSTELEQYVGGGLNQNFESAGVKLRDPDITVQLELRDDVLYVIEDKHQGLGGFPIGTQGDVISLISGGFDSTVASYQCVKRGLRTHYCFFNLGGKAHELGVKEMAYYLWHRFGSSHRVKFITVPFEGVVKEILEKVDPSCMGVVLKRLMLKAAEQVAQRAKAEALVTGEAVAQVSSQTLTNLKCIDQATSALVLRPLALMNKGDIIDVARDIGAEALAASIPEYCGVISVKPSASLRLHKVEEAEAAMDMSVLEEALENAKAQLIDTVMADVEKGQAQVDSVAQPLEGDVVIDIRHPEEIEIKPLVLDPAALVIPFYNLNEAYSKLDATKRYLLFCDRGVMSELHASYLKDEGHRNVAVYRPD</sequence>
<dbReference type="InterPro" id="IPR036873">
    <property type="entry name" value="Rhodanese-like_dom_sf"/>
</dbReference>
<dbReference type="EC" id="2.8.1.4" evidence="11"/>
<dbReference type="InterPro" id="IPR050102">
    <property type="entry name" value="tRNA_sulfurtransferase_ThiI"/>
</dbReference>
<reference evidence="14 15" key="1">
    <citation type="journal article" date="2022" name="IScience">
        <title>An ultrasensitive nanofiber-based assay for enzymatic hydrolysis and deep-sea microbial degradation of cellulose.</title>
        <authorList>
            <person name="Tsudome M."/>
            <person name="Tachioka M."/>
            <person name="Miyazaki M."/>
            <person name="Uchimura K."/>
            <person name="Tsuda M."/>
            <person name="Takaki Y."/>
            <person name="Deguchi S."/>
        </authorList>
    </citation>
    <scope>NUCLEOTIDE SEQUENCE [LARGE SCALE GENOMIC DNA]</scope>
    <source>
        <strain evidence="14 15">GE09</strain>
    </source>
</reference>
<dbReference type="PANTHER" id="PTHR43209">
    <property type="entry name" value="TRNA SULFURTRANSFERASE"/>
    <property type="match status" value="1"/>
</dbReference>
<dbReference type="Proteomes" id="UP001320119">
    <property type="component" value="Chromosome"/>
</dbReference>
<dbReference type="InterPro" id="IPR003720">
    <property type="entry name" value="tRNA_STrfase"/>
</dbReference>
<dbReference type="EMBL" id="AP023086">
    <property type="protein sequence ID" value="BCD96060.1"/>
    <property type="molecule type" value="Genomic_DNA"/>
</dbReference>
<evidence type="ECO:0000313" key="14">
    <source>
        <dbReference type="EMBL" id="BCD96060.1"/>
    </source>
</evidence>
<dbReference type="RefSeq" id="WP_236985567.1">
    <property type="nucleotide sequence ID" value="NZ_AP023086.1"/>
</dbReference>
<keyword evidence="10" id="KW-0676">Redox-active center</keyword>
<evidence type="ECO:0000313" key="15">
    <source>
        <dbReference type="Proteomes" id="UP001320119"/>
    </source>
</evidence>
<feature type="binding site" evidence="11">
    <location>
        <position position="290"/>
    </location>
    <ligand>
        <name>ATP</name>
        <dbReference type="ChEBI" id="CHEBI:30616"/>
    </ligand>
</feature>
<dbReference type="InterPro" id="IPR049962">
    <property type="entry name" value="THUMP_ThiI"/>
</dbReference>
<evidence type="ECO:0000256" key="1">
    <source>
        <dbReference type="ARBA" id="ARBA00004496"/>
    </source>
</evidence>
<dbReference type="Pfam" id="PF02568">
    <property type="entry name" value="ThiI"/>
    <property type="match status" value="1"/>
</dbReference>
<dbReference type="InterPro" id="IPR014729">
    <property type="entry name" value="Rossmann-like_a/b/a_fold"/>
</dbReference>
<proteinExistence type="inferred from homology"/>
<dbReference type="InterPro" id="IPR054173">
    <property type="entry name" value="ThiI_fer"/>
</dbReference>
<dbReference type="GO" id="GO:0002937">
    <property type="term" value="P:tRNA 4-thiouridine biosynthesis"/>
    <property type="evidence" value="ECO:0007669"/>
    <property type="project" value="TreeGrafter"/>
</dbReference>
<gene>
    <name evidence="11" type="primary">thiI</name>
    <name evidence="14" type="ORF">MARGE09_P0259</name>
</gene>
<keyword evidence="5 11" id="KW-0547">Nucleotide-binding</keyword>
<comment type="function">
    <text evidence="11">Catalyzes the ATP-dependent transfer of a sulfur to tRNA to produce 4-thiouridine in position 8 of tRNAs, which functions as a near-UV photosensor. Also catalyzes the transfer of sulfur to the sulfur carrier protein ThiS, forming ThiS-thiocarboxylate. This is a step in the synthesis of thiazole, in the thiamine biosynthesis pathway. The sulfur is donated as persulfide by IscS.</text>
</comment>
<dbReference type="InterPro" id="IPR049961">
    <property type="entry name" value="ThiI_N"/>
</dbReference>
<dbReference type="NCBIfam" id="TIGR04271">
    <property type="entry name" value="ThiI_C_thiazole"/>
    <property type="match status" value="1"/>
</dbReference>
<dbReference type="GO" id="GO:0140741">
    <property type="term" value="F:tRNA-uracil-4 sulfurtransferase activity"/>
    <property type="evidence" value="ECO:0007669"/>
    <property type="project" value="UniProtKB-EC"/>
</dbReference>
<evidence type="ECO:0000256" key="2">
    <source>
        <dbReference type="ARBA" id="ARBA00022490"/>
    </source>
</evidence>
<keyword evidence="3 11" id="KW-0820">tRNA-binding</keyword>
<comment type="subcellular location">
    <subcellularLocation>
        <location evidence="1 11">Cytoplasm</location>
    </subcellularLocation>
</comment>
<evidence type="ECO:0000256" key="8">
    <source>
        <dbReference type="ARBA" id="ARBA00022977"/>
    </source>
</evidence>
<dbReference type="HAMAP" id="MF_00021">
    <property type="entry name" value="ThiI"/>
    <property type="match status" value="1"/>
</dbReference>
<feature type="binding site" evidence="11">
    <location>
        <position position="268"/>
    </location>
    <ligand>
        <name>ATP</name>
        <dbReference type="ChEBI" id="CHEBI:30616"/>
    </ligand>
</feature>
<dbReference type="NCBIfam" id="TIGR00342">
    <property type="entry name" value="tRNA uracil 4-sulfurtransferase ThiI"/>
    <property type="match status" value="1"/>
</dbReference>
<comment type="catalytic activity">
    <reaction evidence="11">
        <text>[ThiI sulfur-carrier protein]-S-sulfanyl-L-cysteine + a uridine in tRNA + 2 reduced [2Fe-2S]-[ferredoxin] + ATP + H(+) = [ThiI sulfur-carrier protein]-L-cysteine + a 4-thiouridine in tRNA + 2 oxidized [2Fe-2S]-[ferredoxin] + AMP + diphosphate</text>
        <dbReference type="Rhea" id="RHEA:24176"/>
        <dbReference type="Rhea" id="RHEA-COMP:10000"/>
        <dbReference type="Rhea" id="RHEA-COMP:10001"/>
        <dbReference type="Rhea" id="RHEA-COMP:13337"/>
        <dbReference type="Rhea" id="RHEA-COMP:13338"/>
        <dbReference type="Rhea" id="RHEA-COMP:13339"/>
        <dbReference type="Rhea" id="RHEA-COMP:13340"/>
        <dbReference type="ChEBI" id="CHEBI:15378"/>
        <dbReference type="ChEBI" id="CHEBI:29950"/>
        <dbReference type="ChEBI" id="CHEBI:30616"/>
        <dbReference type="ChEBI" id="CHEBI:33019"/>
        <dbReference type="ChEBI" id="CHEBI:33737"/>
        <dbReference type="ChEBI" id="CHEBI:33738"/>
        <dbReference type="ChEBI" id="CHEBI:61963"/>
        <dbReference type="ChEBI" id="CHEBI:65315"/>
        <dbReference type="ChEBI" id="CHEBI:136798"/>
        <dbReference type="ChEBI" id="CHEBI:456215"/>
        <dbReference type="EC" id="2.8.1.4"/>
    </reaction>
</comment>
<dbReference type="KEGG" id="marq:MARGE09_P0259"/>
<keyword evidence="4 11" id="KW-0808">Transferase</keyword>
<dbReference type="GO" id="GO:0004810">
    <property type="term" value="F:CCA tRNA nucleotidyltransferase activity"/>
    <property type="evidence" value="ECO:0007669"/>
    <property type="project" value="InterPro"/>
</dbReference>
<dbReference type="GO" id="GO:0009229">
    <property type="term" value="P:thiamine diphosphate biosynthetic process"/>
    <property type="evidence" value="ECO:0007669"/>
    <property type="project" value="UniProtKB-UniRule"/>
</dbReference>
<dbReference type="PROSITE" id="PS50206">
    <property type="entry name" value="RHODANESE_3"/>
    <property type="match status" value="1"/>
</dbReference>
<dbReference type="GO" id="GO:0005829">
    <property type="term" value="C:cytosol"/>
    <property type="evidence" value="ECO:0007669"/>
    <property type="project" value="TreeGrafter"/>
</dbReference>
<dbReference type="Gene3D" id="3.30.2130.30">
    <property type="match status" value="1"/>
</dbReference>
<comment type="catalytic activity">
    <reaction evidence="11">
        <text>[ThiS sulfur-carrier protein]-C-terminal Gly-Gly-AMP + S-sulfanyl-L-cysteinyl-[cysteine desulfurase] + AH2 = [ThiS sulfur-carrier protein]-C-terminal-Gly-aminoethanethioate + L-cysteinyl-[cysteine desulfurase] + A + AMP + 2 H(+)</text>
        <dbReference type="Rhea" id="RHEA:43340"/>
        <dbReference type="Rhea" id="RHEA-COMP:12157"/>
        <dbReference type="Rhea" id="RHEA-COMP:12158"/>
        <dbReference type="Rhea" id="RHEA-COMP:12910"/>
        <dbReference type="Rhea" id="RHEA-COMP:19908"/>
        <dbReference type="ChEBI" id="CHEBI:13193"/>
        <dbReference type="ChEBI" id="CHEBI:15378"/>
        <dbReference type="ChEBI" id="CHEBI:17499"/>
        <dbReference type="ChEBI" id="CHEBI:29950"/>
        <dbReference type="ChEBI" id="CHEBI:61963"/>
        <dbReference type="ChEBI" id="CHEBI:90618"/>
        <dbReference type="ChEBI" id="CHEBI:232372"/>
        <dbReference type="ChEBI" id="CHEBI:456215"/>
    </reaction>
</comment>
<dbReference type="GO" id="GO:0000049">
    <property type="term" value="F:tRNA binding"/>
    <property type="evidence" value="ECO:0007669"/>
    <property type="project" value="UniProtKB-UniRule"/>
</dbReference>
<dbReference type="Pfam" id="PF22025">
    <property type="entry name" value="ThiI_fer"/>
    <property type="match status" value="1"/>
</dbReference>
<evidence type="ECO:0000256" key="5">
    <source>
        <dbReference type="ARBA" id="ARBA00022741"/>
    </source>
</evidence>
<keyword evidence="6 11" id="KW-0067">ATP-binding</keyword>
<dbReference type="Pfam" id="PF02926">
    <property type="entry name" value="THUMP"/>
    <property type="match status" value="1"/>
</dbReference>
<comment type="similarity">
    <text evidence="11">Belongs to the ThiI family.</text>
</comment>
<dbReference type="CDD" id="cd00158">
    <property type="entry name" value="RHOD"/>
    <property type="match status" value="1"/>
</dbReference>
<dbReference type="InterPro" id="IPR020536">
    <property type="entry name" value="ThiI_AANH"/>
</dbReference>
<dbReference type="SUPFAM" id="SSF52821">
    <property type="entry name" value="Rhodanese/Cell cycle control phosphatase"/>
    <property type="match status" value="1"/>
</dbReference>
<dbReference type="CDD" id="cd11716">
    <property type="entry name" value="THUMP_ThiI"/>
    <property type="match status" value="1"/>
</dbReference>
<evidence type="ECO:0000256" key="10">
    <source>
        <dbReference type="ARBA" id="ARBA00023284"/>
    </source>
</evidence>
<dbReference type="InterPro" id="IPR026340">
    <property type="entry name" value="THII_Thiazole_biosynth_dom"/>
</dbReference>
<evidence type="ECO:0000256" key="6">
    <source>
        <dbReference type="ARBA" id="ARBA00022840"/>
    </source>
</evidence>
<accession>A0AAN2BIJ4</accession>
<dbReference type="SMART" id="SM00981">
    <property type="entry name" value="THUMP"/>
    <property type="match status" value="1"/>
</dbReference>
<evidence type="ECO:0000259" key="12">
    <source>
        <dbReference type="PROSITE" id="PS50206"/>
    </source>
</evidence>
<dbReference type="GO" id="GO:0005524">
    <property type="term" value="F:ATP binding"/>
    <property type="evidence" value="ECO:0007669"/>
    <property type="project" value="UniProtKB-UniRule"/>
</dbReference>
<evidence type="ECO:0000256" key="3">
    <source>
        <dbReference type="ARBA" id="ARBA00022555"/>
    </source>
</evidence>
<protein>
    <recommendedName>
        <fullName evidence="11">tRNA sulfurtransferase</fullName>
        <ecNumber evidence="11">2.8.1.4</ecNumber>
    </recommendedName>
    <alternativeName>
        <fullName evidence="11">Sulfur carrier protein ThiS sulfurtransferase</fullName>
    </alternativeName>
    <alternativeName>
        <fullName evidence="11">Thiamine biosynthesis protein ThiI</fullName>
    </alternativeName>
    <alternativeName>
        <fullName evidence="11">tRNA 4-thiouridine synthase</fullName>
    </alternativeName>
</protein>
<dbReference type="PROSITE" id="PS51165">
    <property type="entry name" value="THUMP"/>
    <property type="match status" value="1"/>
</dbReference>
<comment type="caution">
    <text evidence="11">Lacks conserved residue(s) required for the propagation of feature annotation.</text>
</comment>
<dbReference type="InterPro" id="IPR004114">
    <property type="entry name" value="THUMP_dom"/>
</dbReference>
<evidence type="ECO:0000259" key="13">
    <source>
        <dbReference type="PROSITE" id="PS51165"/>
    </source>
</evidence>
<dbReference type="GO" id="GO:0052837">
    <property type="term" value="P:thiazole biosynthetic process"/>
    <property type="evidence" value="ECO:0007669"/>
    <property type="project" value="InterPro"/>
</dbReference>
<feature type="binding site" evidence="11">
    <location>
        <begin position="186"/>
        <end position="187"/>
    </location>
    <ligand>
        <name>ATP</name>
        <dbReference type="ChEBI" id="CHEBI:30616"/>
    </ligand>
</feature>
<name>A0AAN2BIJ4_9GAMM</name>
<organism evidence="14 15">
    <name type="scientific">Marinagarivorans cellulosilyticus</name>
    <dbReference type="NCBI Taxonomy" id="2721545"/>
    <lineage>
        <taxon>Bacteria</taxon>
        <taxon>Pseudomonadati</taxon>
        <taxon>Pseudomonadota</taxon>
        <taxon>Gammaproteobacteria</taxon>
        <taxon>Cellvibrionales</taxon>
        <taxon>Cellvibrionaceae</taxon>
        <taxon>Marinagarivorans</taxon>
    </lineage>
</organism>
<dbReference type="SUPFAM" id="SSF52402">
    <property type="entry name" value="Adenine nucleotide alpha hydrolases-like"/>
    <property type="match status" value="1"/>
</dbReference>
<dbReference type="Gene3D" id="3.40.250.10">
    <property type="entry name" value="Rhodanese-like domain"/>
    <property type="match status" value="1"/>
</dbReference>
<feature type="domain" description="THUMP" evidence="13">
    <location>
        <begin position="64"/>
        <end position="168"/>
    </location>
</feature>
<feature type="domain" description="Rhodanese" evidence="12">
    <location>
        <begin position="407"/>
        <end position="482"/>
    </location>
</feature>
<keyword evidence="15" id="KW-1185">Reference proteome</keyword>
<keyword evidence="7 11" id="KW-0694">RNA-binding</keyword>
<feature type="binding site" evidence="11">
    <location>
        <position position="299"/>
    </location>
    <ligand>
        <name>ATP</name>
        <dbReference type="ChEBI" id="CHEBI:30616"/>
    </ligand>
</feature>
<keyword evidence="8 11" id="KW-0784">Thiamine biosynthesis</keyword>
<dbReference type="GO" id="GO:0009228">
    <property type="term" value="P:thiamine biosynthetic process"/>
    <property type="evidence" value="ECO:0007669"/>
    <property type="project" value="UniProtKB-KW"/>
</dbReference>